<organism evidence="1">
    <name type="scientific">Vibrio sp. HB236076</name>
    <dbReference type="NCBI Taxonomy" id="3232307"/>
    <lineage>
        <taxon>Bacteria</taxon>
        <taxon>Pseudomonadati</taxon>
        <taxon>Pseudomonadota</taxon>
        <taxon>Gammaproteobacteria</taxon>
        <taxon>Vibrionales</taxon>
        <taxon>Vibrionaceae</taxon>
        <taxon>Vibrio</taxon>
    </lineage>
</organism>
<dbReference type="AlphaFoldDB" id="A0AB39HL20"/>
<gene>
    <name evidence="1" type="ORF">AB0763_14215</name>
</gene>
<geneLocation type="plasmid" evidence="1">
    <name>p-HB236076</name>
</geneLocation>
<dbReference type="KEGG" id="vih:AB0763_14215"/>
<dbReference type="EMBL" id="CP162602">
    <property type="protein sequence ID" value="XDK26934.1"/>
    <property type="molecule type" value="Genomic_DNA"/>
</dbReference>
<sequence>MKNVFARYPIAVSHTHLINQLGDSRWSEIAILWLLFLAMSYVQSEYGVDRSNG</sequence>
<name>A0AB39HL20_9VIBR</name>
<dbReference type="RefSeq" id="WP_306099848.1">
    <property type="nucleotide sequence ID" value="NZ_CP162602.1"/>
</dbReference>
<evidence type="ECO:0000313" key="1">
    <source>
        <dbReference type="EMBL" id="XDK26934.1"/>
    </source>
</evidence>
<accession>A0AB39HL20</accession>
<proteinExistence type="predicted"/>
<protein>
    <submittedName>
        <fullName evidence="1">Uncharacterized protein</fullName>
    </submittedName>
</protein>
<keyword evidence="1" id="KW-0614">Plasmid</keyword>
<reference evidence="1" key="1">
    <citation type="submission" date="2024-07" db="EMBL/GenBank/DDBJ databases">
        <title>Genome Analysis of a Potential Novel Vibrio Species Secreting pH- and Thermo-stable Alginate Lyase and its Application in Producing Alginate Oligosaccharides.</title>
        <authorList>
            <person name="Huang H."/>
            <person name="Bao K."/>
        </authorList>
    </citation>
    <scope>NUCLEOTIDE SEQUENCE</scope>
    <source>
        <strain evidence="1">HB236076</strain>
        <plasmid evidence="1">p-HB236076</plasmid>
    </source>
</reference>